<reference evidence="1" key="1">
    <citation type="journal article" date="2012" name="PLoS ONE">
        <title>Gene sets for utilization of primary and secondary nutrition supplies in the distal gut of endangered iberian lynx.</title>
        <authorList>
            <person name="Alcaide M."/>
            <person name="Messina E."/>
            <person name="Richter M."/>
            <person name="Bargiela R."/>
            <person name="Peplies J."/>
            <person name="Huws S.A."/>
            <person name="Newbold C.J."/>
            <person name="Golyshin P.N."/>
            <person name="Simon M.A."/>
            <person name="Lopez G."/>
            <person name="Yakimov M.M."/>
            <person name="Ferrer M."/>
        </authorList>
    </citation>
    <scope>NUCLEOTIDE SEQUENCE</scope>
</reference>
<sequence>MTDTGQVLLDIGIGKTQNVDTQFIQIGRPL</sequence>
<feature type="non-terminal residue" evidence="1">
    <location>
        <position position="30"/>
    </location>
</feature>
<dbReference type="EMBL" id="AMCI01006578">
    <property type="protein sequence ID" value="EJW94086.1"/>
    <property type="molecule type" value="Genomic_DNA"/>
</dbReference>
<name>J9FGR4_9ZZZZ</name>
<protein>
    <submittedName>
        <fullName evidence="1">Uncharacterized protein</fullName>
    </submittedName>
</protein>
<proteinExistence type="predicted"/>
<comment type="caution">
    <text evidence="1">The sequence shown here is derived from an EMBL/GenBank/DDBJ whole genome shotgun (WGS) entry which is preliminary data.</text>
</comment>
<gene>
    <name evidence="1" type="ORF">EVA_17808</name>
</gene>
<accession>J9FGR4</accession>
<evidence type="ECO:0000313" key="1">
    <source>
        <dbReference type="EMBL" id="EJW94086.1"/>
    </source>
</evidence>
<dbReference type="AlphaFoldDB" id="J9FGR4"/>
<organism evidence="1">
    <name type="scientific">gut metagenome</name>
    <dbReference type="NCBI Taxonomy" id="749906"/>
    <lineage>
        <taxon>unclassified sequences</taxon>
        <taxon>metagenomes</taxon>
        <taxon>organismal metagenomes</taxon>
    </lineage>
</organism>